<feature type="compositionally biased region" description="Basic and acidic residues" evidence="1">
    <location>
        <begin position="184"/>
        <end position="196"/>
    </location>
</feature>
<sequence length="227" mass="23555">MLNVCFMPWWCVVVAALRLVTAPPPDDDLADALASLTLGSGSNASAKAAARATADGGDEVKVSHYLTELEATFAASTTGSSTDQQQVIRLAQAHGTSLERSSKAGNCKTAQCSIAPAHRARALSAMAQLGLPPQPPAAAASTPMLWVLQYQGLAKSVELKCYDTGMALVAQFRAGVSSWVSSRSSRDGSSKDRKVDSAAAHSRGPATAVVARGGEAPRQQLPLLPQI</sequence>
<feature type="chain" id="PRO_5032933806" evidence="2">
    <location>
        <begin position="23"/>
        <end position="227"/>
    </location>
</feature>
<evidence type="ECO:0000313" key="4">
    <source>
        <dbReference type="Proteomes" id="UP000664859"/>
    </source>
</evidence>
<keyword evidence="4" id="KW-1185">Reference proteome</keyword>
<protein>
    <submittedName>
        <fullName evidence="3">Uncharacterized protein</fullName>
    </submittedName>
</protein>
<name>A0A835YRY0_9STRA</name>
<dbReference type="AlphaFoldDB" id="A0A835YRY0"/>
<feature type="signal peptide" evidence="2">
    <location>
        <begin position="1"/>
        <end position="22"/>
    </location>
</feature>
<dbReference type="Proteomes" id="UP000664859">
    <property type="component" value="Unassembled WGS sequence"/>
</dbReference>
<evidence type="ECO:0000313" key="3">
    <source>
        <dbReference type="EMBL" id="KAG5175413.1"/>
    </source>
</evidence>
<feature type="region of interest" description="Disordered" evidence="1">
    <location>
        <begin position="180"/>
        <end position="227"/>
    </location>
</feature>
<evidence type="ECO:0000256" key="2">
    <source>
        <dbReference type="SAM" id="SignalP"/>
    </source>
</evidence>
<comment type="caution">
    <text evidence="3">The sequence shown here is derived from an EMBL/GenBank/DDBJ whole genome shotgun (WGS) entry which is preliminary data.</text>
</comment>
<evidence type="ECO:0000256" key="1">
    <source>
        <dbReference type="SAM" id="MobiDB-lite"/>
    </source>
</evidence>
<accession>A0A835YRY0</accession>
<gene>
    <name evidence="3" type="ORF">JKP88DRAFT_283603</name>
</gene>
<organism evidence="3 4">
    <name type="scientific">Tribonema minus</name>
    <dbReference type="NCBI Taxonomy" id="303371"/>
    <lineage>
        <taxon>Eukaryota</taxon>
        <taxon>Sar</taxon>
        <taxon>Stramenopiles</taxon>
        <taxon>Ochrophyta</taxon>
        <taxon>PX clade</taxon>
        <taxon>Xanthophyceae</taxon>
        <taxon>Tribonematales</taxon>
        <taxon>Tribonemataceae</taxon>
        <taxon>Tribonema</taxon>
    </lineage>
</organism>
<proteinExistence type="predicted"/>
<keyword evidence="2" id="KW-0732">Signal</keyword>
<dbReference type="EMBL" id="JAFCMP010000550">
    <property type="protein sequence ID" value="KAG5175413.1"/>
    <property type="molecule type" value="Genomic_DNA"/>
</dbReference>
<reference evidence="3" key="1">
    <citation type="submission" date="2021-02" db="EMBL/GenBank/DDBJ databases">
        <title>First Annotated Genome of the Yellow-green Alga Tribonema minus.</title>
        <authorList>
            <person name="Mahan K.M."/>
        </authorList>
    </citation>
    <scope>NUCLEOTIDE SEQUENCE</scope>
    <source>
        <strain evidence="3">UTEX B ZZ1240</strain>
    </source>
</reference>